<evidence type="ECO:0000259" key="4">
    <source>
        <dbReference type="PROSITE" id="PS01124"/>
    </source>
</evidence>
<organism evidence="5 6">
    <name type="scientific">Pectobacterium atrosepticum (strain SCRI 1043 / ATCC BAA-672)</name>
    <name type="common">Erwinia carotovora subsp. atroseptica</name>
    <dbReference type="NCBI Taxonomy" id="218491"/>
    <lineage>
        <taxon>Bacteria</taxon>
        <taxon>Pseudomonadati</taxon>
        <taxon>Pseudomonadota</taxon>
        <taxon>Gammaproteobacteria</taxon>
        <taxon>Enterobacterales</taxon>
        <taxon>Pectobacteriaceae</taxon>
        <taxon>Pectobacterium</taxon>
    </lineage>
</organism>
<dbReference type="SMART" id="SM00342">
    <property type="entry name" value="HTH_ARAC"/>
    <property type="match status" value="1"/>
</dbReference>
<dbReference type="Proteomes" id="UP000007966">
    <property type="component" value="Chromosome"/>
</dbReference>
<dbReference type="PROSITE" id="PS01124">
    <property type="entry name" value="HTH_ARAC_FAMILY_2"/>
    <property type="match status" value="1"/>
</dbReference>
<dbReference type="eggNOG" id="COG2207">
    <property type="taxonomic scope" value="Bacteria"/>
</dbReference>
<keyword evidence="6" id="KW-1185">Reference proteome</keyword>
<dbReference type="Pfam" id="PF02311">
    <property type="entry name" value="AraC_binding"/>
    <property type="match status" value="1"/>
</dbReference>
<keyword evidence="3" id="KW-0804">Transcription</keyword>
<evidence type="ECO:0000313" key="6">
    <source>
        <dbReference type="Proteomes" id="UP000007966"/>
    </source>
</evidence>
<protein>
    <submittedName>
        <fullName evidence="5">AraC-family transcriptional regulator</fullName>
    </submittedName>
</protein>
<dbReference type="GO" id="GO:0043565">
    <property type="term" value="F:sequence-specific DNA binding"/>
    <property type="evidence" value="ECO:0007669"/>
    <property type="project" value="InterPro"/>
</dbReference>
<dbReference type="EMBL" id="BX950851">
    <property type="protein sequence ID" value="CAG74534.1"/>
    <property type="molecule type" value="Genomic_DNA"/>
</dbReference>
<gene>
    <name evidence="5" type="ordered locus">ECA1629</name>
</gene>
<evidence type="ECO:0000256" key="3">
    <source>
        <dbReference type="ARBA" id="ARBA00023163"/>
    </source>
</evidence>
<dbReference type="GO" id="GO:0003700">
    <property type="term" value="F:DNA-binding transcription factor activity"/>
    <property type="evidence" value="ECO:0007669"/>
    <property type="project" value="InterPro"/>
</dbReference>
<dbReference type="HOGENOM" id="CLU_000445_88_2_6"/>
<dbReference type="PANTHER" id="PTHR43280">
    <property type="entry name" value="ARAC-FAMILY TRANSCRIPTIONAL REGULATOR"/>
    <property type="match status" value="1"/>
</dbReference>
<dbReference type="InterPro" id="IPR003313">
    <property type="entry name" value="AraC-bd"/>
</dbReference>
<name>Q6D6Q1_PECAS</name>
<dbReference type="SUPFAM" id="SSF51215">
    <property type="entry name" value="Regulatory protein AraC"/>
    <property type="match status" value="1"/>
</dbReference>
<dbReference type="SUPFAM" id="SSF46689">
    <property type="entry name" value="Homeodomain-like"/>
    <property type="match status" value="1"/>
</dbReference>
<accession>Q6D6Q1</accession>
<dbReference type="Gene3D" id="1.10.10.60">
    <property type="entry name" value="Homeodomain-like"/>
    <property type="match status" value="1"/>
</dbReference>
<dbReference type="PANTHER" id="PTHR43280:SF32">
    <property type="entry name" value="TRANSCRIPTIONAL REGULATORY PROTEIN"/>
    <property type="match status" value="1"/>
</dbReference>
<evidence type="ECO:0000256" key="1">
    <source>
        <dbReference type="ARBA" id="ARBA00023015"/>
    </source>
</evidence>
<keyword evidence="1" id="KW-0805">Transcription regulation</keyword>
<dbReference type="InterPro" id="IPR018060">
    <property type="entry name" value="HTH_AraC"/>
</dbReference>
<dbReference type="KEGG" id="eca:ECA1629"/>
<dbReference type="InterPro" id="IPR037923">
    <property type="entry name" value="HTH-like"/>
</dbReference>
<dbReference type="OrthoDB" id="9814125at2"/>
<keyword evidence="2" id="KW-0238">DNA-binding</keyword>
<sequence>MVYMGHDIPEVDLSACHALPYPYSIEIYTAGEVTGCSSVQVLQTSYRFRCYMLVWVTQGESHQWLDFELIQATRGTLIVVKPEQVHSFGSETDWQGWVMLFHPEALPRDPLAELSIGQLPCINCYNDETVAVFTQALSQISQDYRNNSIPQLLQYQLYALLTRILSLRNTLTNVAANNTSTRLLAFDDLINHHFRQQHNVAFYAESLNCSEKSLNRASRQVDHRTAKQRIDERIVLEAKRLLIHSPESAVTIGIELGFSEATHFGKFFKRKTGQTPLEFRKTVFK</sequence>
<reference evidence="5" key="1">
    <citation type="submission" date="2004-02" db="EMBL/GenBank/DDBJ databases">
        <title>The genome sequence of the enterobacterial phytopathogen Erwinia carotovora subsp. atroseptica SCRI1043 and functional genomic identification of novel virulence factors.</title>
        <authorList>
            <person name="Bell K.S."/>
            <person name="Sebaihia M."/>
            <person name="Pritchard L."/>
            <person name="Holden M."/>
            <person name="Hyman L.J."/>
            <person name="Holeva M.C."/>
            <person name="Thomson N.R."/>
            <person name="Bentley S.D."/>
            <person name="Churcher C."/>
            <person name="Mungall K."/>
            <person name="Atkin R."/>
            <person name="Bason N."/>
            <person name="Brooks K."/>
            <person name="Chillingworth T."/>
            <person name="Clark K."/>
            <person name="Doggett J."/>
            <person name="Fraser A."/>
            <person name="Hance Z."/>
            <person name="Hauser H."/>
            <person name="Jagels K."/>
            <person name="Moule S."/>
            <person name="Norbertczak H."/>
            <person name="Ormond D."/>
            <person name="Price C."/>
            <person name="Quail M.A."/>
            <person name="Sanders M."/>
            <person name="Walker D."/>
            <person name="Whitehead S."/>
            <person name="Salmond G.P.C."/>
            <person name="Birch P.R.J."/>
            <person name="Barrell B.G."/>
            <person name="Parkhill J."/>
            <person name="Toth I.K."/>
        </authorList>
    </citation>
    <scope>NUCLEOTIDE SEQUENCE</scope>
    <source>
        <strain evidence="5">SCRI1043</strain>
    </source>
</reference>
<evidence type="ECO:0000256" key="2">
    <source>
        <dbReference type="ARBA" id="ARBA00023125"/>
    </source>
</evidence>
<proteinExistence type="predicted"/>
<dbReference type="Pfam" id="PF12833">
    <property type="entry name" value="HTH_18"/>
    <property type="match status" value="1"/>
</dbReference>
<dbReference type="AlphaFoldDB" id="Q6D6Q1"/>
<evidence type="ECO:0000313" key="5">
    <source>
        <dbReference type="EMBL" id="CAG74534.1"/>
    </source>
</evidence>
<dbReference type="InterPro" id="IPR009057">
    <property type="entry name" value="Homeodomain-like_sf"/>
</dbReference>
<feature type="domain" description="HTH araC/xylS-type" evidence="4">
    <location>
        <begin position="184"/>
        <end position="282"/>
    </location>
</feature>